<dbReference type="PROSITE" id="PS51257">
    <property type="entry name" value="PROKAR_LIPOPROTEIN"/>
    <property type="match status" value="1"/>
</dbReference>
<keyword evidence="1" id="KW-0472">Membrane</keyword>
<sequence>MHLKKKGTVLISTMIVLSLMSILGCFMFKMMKNNNELSCLYNFDKDRYDLNSNEEQVLNKFMIEINREKVNSEKLNEDMFSENFNKKIDDNIIEYNKDNNKLLLTTYKEDDVIRKRSIIYSFKGEKIILIPTYNFDDYNK</sequence>
<evidence type="ECO:0000313" key="3">
    <source>
        <dbReference type="EMBL" id="NRV07339.1"/>
    </source>
</evidence>
<dbReference type="KEGG" id="cbei:LF65_01825"/>
<dbReference type="AlphaFoldDB" id="A0A0B5QJM0"/>
<dbReference type="EMBL" id="CP010086">
    <property type="protein sequence ID" value="AJG98426.1"/>
    <property type="molecule type" value="Genomic_DNA"/>
</dbReference>
<reference evidence="4" key="1">
    <citation type="submission" date="2014-12" db="EMBL/GenBank/DDBJ databases">
        <title>Genome sequence of Clostridium beijerinckii strain 59B.</title>
        <authorList>
            <person name="Little G.T."/>
            <person name="Minton N.P."/>
        </authorList>
    </citation>
    <scope>NUCLEOTIDE SEQUENCE [LARGE SCALE GENOMIC DNA]</scope>
    <source>
        <strain evidence="4">59B</strain>
    </source>
</reference>
<protein>
    <recommendedName>
        <fullName evidence="5">Lipoprotein</fullName>
    </recommendedName>
</protein>
<accession>A0A0B5QJM0</accession>
<evidence type="ECO:0000313" key="4">
    <source>
        <dbReference type="Proteomes" id="UP000031866"/>
    </source>
</evidence>
<keyword evidence="1" id="KW-0812">Transmembrane</keyword>
<evidence type="ECO:0008006" key="5">
    <source>
        <dbReference type="Google" id="ProtNLM"/>
    </source>
</evidence>
<organism evidence="2 4">
    <name type="scientific">Clostridium beijerinckii</name>
    <name type="common">Clostridium MP</name>
    <dbReference type="NCBI Taxonomy" id="1520"/>
    <lineage>
        <taxon>Bacteria</taxon>
        <taxon>Bacillati</taxon>
        <taxon>Bacillota</taxon>
        <taxon>Clostridia</taxon>
        <taxon>Eubacteriales</taxon>
        <taxon>Clostridiaceae</taxon>
        <taxon>Clostridium</taxon>
    </lineage>
</organism>
<proteinExistence type="predicted"/>
<evidence type="ECO:0000313" key="2">
    <source>
        <dbReference type="EMBL" id="AJG98426.1"/>
    </source>
</evidence>
<dbReference type="RefSeq" id="WP_041895745.1">
    <property type="nucleotide sequence ID" value="NZ_CP010086.2"/>
</dbReference>
<feature type="transmembrane region" description="Helical" evidence="1">
    <location>
        <begin position="7"/>
        <end position="31"/>
    </location>
</feature>
<reference evidence="2" key="2">
    <citation type="submission" date="2016-02" db="EMBL/GenBank/DDBJ databases">
        <title>Genome sequence of Clostridium beijerinckii strain 59B.</title>
        <authorList>
            <person name="Little G.T."/>
            <person name="Minton N.P."/>
        </authorList>
    </citation>
    <scope>NUCLEOTIDE SEQUENCE</scope>
    <source>
        <strain evidence="2">NCIMB 14988</strain>
    </source>
</reference>
<dbReference type="Proteomes" id="UP000031866">
    <property type="component" value="Chromosome"/>
</dbReference>
<dbReference type="EMBL" id="JABSXK010000001">
    <property type="protein sequence ID" value="NRV07339.1"/>
    <property type="molecule type" value="Genomic_DNA"/>
</dbReference>
<dbReference type="STRING" id="1520.LF65_01825"/>
<keyword evidence="1" id="KW-1133">Transmembrane helix</keyword>
<reference evidence="3" key="3">
    <citation type="submission" date="2020-05" db="EMBL/GenBank/DDBJ databases">
        <title>Genomic insights into acetone-butanol-ethanol (ABE) fermentation by sequencing solventogenic clostridia strains.</title>
        <authorList>
            <person name="Brown S."/>
        </authorList>
    </citation>
    <scope>NUCLEOTIDE SEQUENCE</scope>
    <source>
        <strain evidence="3">DJ126</strain>
    </source>
</reference>
<dbReference type="Proteomes" id="UP000821656">
    <property type="component" value="Unassembled WGS sequence"/>
</dbReference>
<gene>
    <name evidence="3" type="ORF">DFH45_000302</name>
    <name evidence="2" type="ORF">LF65_01825</name>
</gene>
<evidence type="ECO:0000256" key="1">
    <source>
        <dbReference type="SAM" id="Phobius"/>
    </source>
</evidence>
<name>A0A0B5QJM0_CLOBE</name>